<evidence type="ECO:0000313" key="1">
    <source>
        <dbReference type="EMBL" id="NVP57727.1"/>
    </source>
</evidence>
<protein>
    <submittedName>
        <fullName evidence="1">Uncharacterized protein</fullName>
    </submittedName>
</protein>
<gene>
    <name evidence="1" type="ORF">HV823_20970</name>
</gene>
<dbReference type="RefSeq" id="WP_176951684.1">
    <property type="nucleotide sequence ID" value="NZ_JABXYK010000016.1"/>
</dbReference>
<name>A0ABX2QIZ4_9HYPH</name>
<comment type="caution">
    <text evidence="1">The sequence shown here is derived from an EMBL/GenBank/DDBJ whole genome shotgun (WGS) entry which is preliminary data.</text>
</comment>
<accession>A0ABX2QIZ4</accession>
<proteinExistence type="predicted"/>
<sequence>MSENIELETNPSWSLKTERHLAAIRTAVAGQEDRETEARMEVIRHKPSDQEERRQKLIYVVAYLLASKEDLTPEEVELVLRGPTSVQGH</sequence>
<dbReference type="Proteomes" id="UP000659172">
    <property type="component" value="Unassembled WGS sequence"/>
</dbReference>
<keyword evidence="2" id="KW-1185">Reference proteome</keyword>
<evidence type="ECO:0000313" key="2">
    <source>
        <dbReference type="Proteomes" id="UP000659172"/>
    </source>
</evidence>
<organism evidence="1 2">
    <name type="scientific">Mycoplana rhizolycopersici</name>
    <dbReference type="NCBI Taxonomy" id="2746702"/>
    <lineage>
        <taxon>Bacteria</taxon>
        <taxon>Pseudomonadati</taxon>
        <taxon>Pseudomonadota</taxon>
        <taxon>Alphaproteobacteria</taxon>
        <taxon>Hyphomicrobiales</taxon>
        <taxon>Rhizobiaceae</taxon>
        <taxon>Mycoplana</taxon>
    </lineage>
</organism>
<dbReference type="EMBL" id="JABXYK010000016">
    <property type="protein sequence ID" value="NVP57727.1"/>
    <property type="molecule type" value="Genomic_DNA"/>
</dbReference>
<reference evidence="1 2" key="1">
    <citation type="submission" date="2020-06" db="EMBL/GenBank/DDBJ databases">
        <title>Rhizobium sp.nov. isolated from the tomato plant.</title>
        <authorList>
            <person name="Thin K.K."/>
            <person name="Zhang X."/>
            <person name="He S."/>
        </authorList>
    </citation>
    <scope>NUCLEOTIDE SEQUENCE [LARGE SCALE GENOMIC DNA]</scope>
    <source>
        <strain evidence="1 2">DBTS2</strain>
    </source>
</reference>